<comment type="caution">
    <text evidence="1">The sequence shown here is derived from an EMBL/GenBank/DDBJ whole genome shotgun (WGS) entry which is preliminary data.</text>
</comment>
<organism evidence="1 2">
    <name type="scientific">Pontixanthobacter luteolus</name>
    <dbReference type="NCBI Taxonomy" id="295089"/>
    <lineage>
        <taxon>Bacteria</taxon>
        <taxon>Pseudomonadati</taxon>
        <taxon>Pseudomonadota</taxon>
        <taxon>Alphaproteobacteria</taxon>
        <taxon>Sphingomonadales</taxon>
        <taxon>Erythrobacteraceae</taxon>
        <taxon>Pontixanthobacter</taxon>
    </lineage>
</organism>
<proteinExistence type="predicted"/>
<evidence type="ECO:0000313" key="2">
    <source>
        <dbReference type="Proteomes" id="UP000471435"/>
    </source>
</evidence>
<dbReference type="RefSeq" id="WP_160731188.1">
    <property type="nucleotide sequence ID" value="NZ_WTYP01000002.1"/>
</dbReference>
<dbReference type="AlphaFoldDB" id="A0A6I4V7S1"/>
<sequence length="335" mass="36430">MVRAVLLNDTRIDRHHGCTTVVETIGTLSARNGIEIIASSPAHHDWHADAEIAGAIKSADLVIVNGEGTVHHDRPAGLKLLDVGRFAREHGTKAALINSTWQANGADALRALEAFDIVTVRESASEAELAVHGHHARRIPDLALYHQPEISALRSGVGYCDSVQGPKALALYEQMWAIGAQPLPLVQLDMQPMTVLRWLLRFGPTKAAIFNPAHALKALRGTVQDYREQEPSRDVTTGKVGTKQLVVTGRFHMMIFCLGAHTPMLALSSNTHKIEATLADAGLQPWRVVAKPGDIDAGLIERASQWHGDESSNLERFRSEGRAAMETLFADLASL</sequence>
<keyword evidence="2" id="KW-1185">Reference proteome</keyword>
<dbReference type="EMBL" id="WTYP01000002">
    <property type="protein sequence ID" value="MXP47952.1"/>
    <property type="molecule type" value="Genomic_DNA"/>
</dbReference>
<name>A0A6I4V7S1_9SPHN</name>
<evidence type="ECO:0000313" key="1">
    <source>
        <dbReference type="EMBL" id="MXP47952.1"/>
    </source>
</evidence>
<dbReference type="OrthoDB" id="1123495at2"/>
<gene>
    <name evidence="1" type="ORF">GRI43_11205</name>
</gene>
<dbReference type="Proteomes" id="UP000471435">
    <property type="component" value="Unassembled WGS sequence"/>
</dbReference>
<reference evidence="1 2" key="1">
    <citation type="submission" date="2019-12" db="EMBL/GenBank/DDBJ databases">
        <title>Genomic-based taxomic classification of the family Erythrobacteraceae.</title>
        <authorList>
            <person name="Xu L."/>
        </authorList>
    </citation>
    <scope>NUCLEOTIDE SEQUENCE [LARGE SCALE GENOMIC DNA]</scope>
    <source>
        <strain evidence="1 2">SW-109</strain>
    </source>
</reference>
<accession>A0A6I4V7S1</accession>
<protein>
    <submittedName>
        <fullName evidence="1">Uncharacterized protein</fullName>
    </submittedName>
</protein>